<evidence type="ECO:0000313" key="1">
    <source>
        <dbReference type="EMBL" id="ALT68230.1"/>
    </source>
</evidence>
<accession>A0A0U3DJS0</accession>
<reference evidence="1 2" key="1">
    <citation type="submission" date="2015-04" db="EMBL/GenBank/DDBJ databases">
        <title>The complete genome sequence of the rumen methanogen Methanobrevibacter millerae SM9.</title>
        <authorList>
            <person name="Leahy S.C."/>
            <person name="Kelly W.J."/>
            <person name="Pacheco D.M."/>
            <person name="Li D."/>
            <person name="Altermann E."/>
            <person name="Attwood G.T."/>
        </authorList>
    </citation>
    <scope>NUCLEOTIDE SEQUENCE [LARGE SCALE GENOMIC DNA]</scope>
    <source>
        <strain evidence="1 2">SM9</strain>
    </source>
</reference>
<keyword evidence="2" id="KW-1185">Reference proteome</keyword>
<dbReference type="AlphaFoldDB" id="A0A0U3DJS0"/>
<dbReference type="KEGG" id="mmil:sm9_0428"/>
<protein>
    <submittedName>
        <fullName evidence="1">Uncharacterized protein</fullName>
    </submittedName>
</protein>
<dbReference type="EMBL" id="CP011266">
    <property type="protein sequence ID" value="ALT68230.1"/>
    <property type="molecule type" value="Genomic_DNA"/>
</dbReference>
<name>A0A0U3DJS0_9EURY</name>
<organism evidence="1 2">
    <name type="scientific">Methanobrevibacter millerae</name>
    <dbReference type="NCBI Taxonomy" id="230361"/>
    <lineage>
        <taxon>Archaea</taxon>
        <taxon>Methanobacteriati</taxon>
        <taxon>Methanobacteriota</taxon>
        <taxon>Methanomada group</taxon>
        <taxon>Methanobacteria</taxon>
        <taxon>Methanobacteriales</taxon>
        <taxon>Methanobacteriaceae</taxon>
        <taxon>Methanobrevibacter</taxon>
    </lineage>
</organism>
<dbReference type="PATRIC" id="fig|230361.4.peg.442"/>
<evidence type="ECO:0000313" key="2">
    <source>
        <dbReference type="Proteomes" id="UP000067738"/>
    </source>
</evidence>
<gene>
    <name evidence="1" type="ORF">sm9_0428</name>
</gene>
<sequence>MEVKCMTKKSLKVSIEEEILEKAKNHIPNLSGFVEECLKHYLGYVNGTYPIGNINEITDNIGKLQVELFLINQNFDAEESRLEVENFEKDKVWRFLWNDYRVRLIPDDALMKKAIEVLRIDEEELEDILDWVYETDIDVDTNSWQEVLKLYCENNELVNY</sequence>
<proteinExistence type="predicted"/>
<dbReference type="Proteomes" id="UP000067738">
    <property type="component" value="Chromosome"/>
</dbReference>